<protein>
    <submittedName>
        <fullName evidence="2">ABCC1 protein</fullName>
    </submittedName>
</protein>
<reference evidence="2" key="1">
    <citation type="submission" date="2021-02" db="EMBL/GenBank/DDBJ databases">
        <authorList>
            <person name="Dougan E. K."/>
            <person name="Rhodes N."/>
            <person name="Thang M."/>
            <person name="Chan C."/>
        </authorList>
    </citation>
    <scope>NUCLEOTIDE SEQUENCE</scope>
</reference>
<gene>
    <name evidence="2" type="primary">ABCC1</name>
    <name evidence="2" type="ORF">SNAT2548_LOCUS35025</name>
</gene>
<feature type="region of interest" description="Disordered" evidence="1">
    <location>
        <begin position="1"/>
        <end position="24"/>
    </location>
</feature>
<name>A0A812VGC8_9DINO</name>
<comment type="caution">
    <text evidence="2">The sequence shown here is derived from an EMBL/GenBank/DDBJ whole genome shotgun (WGS) entry which is preliminary data.</text>
</comment>
<dbReference type="Proteomes" id="UP000604046">
    <property type="component" value="Unassembled WGS sequence"/>
</dbReference>
<feature type="compositionally biased region" description="Low complexity" evidence="1">
    <location>
        <begin position="8"/>
        <end position="23"/>
    </location>
</feature>
<evidence type="ECO:0000256" key="1">
    <source>
        <dbReference type="SAM" id="MobiDB-lite"/>
    </source>
</evidence>
<dbReference type="OrthoDB" id="10568249at2759"/>
<evidence type="ECO:0000313" key="2">
    <source>
        <dbReference type="EMBL" id="CAE7616166.1"/>
    </source>
</evidence>
<proteinExistence type="predicted"/>
<sequence length="210" mass="22831">MGRKAKAKATSGAAPAPGPAAEADSTLANLLSTDSRRPRWDETPPLLCTGIVAGYLPGEEELELSQPQLCRDTQSQEIWDTPELLNSPISKFKRREYNWVAASVKGPGHYTMDPTKMQPCAKYSDSRCDICGQGERLFLFRAFERSSAQDPKLRKLHPVLAYFGEVCGKGLLGKRWALCSGTVRASTSWGLTRAAARTGNPSSSASPRSV</sequence>
<organism evidence="2 3">
    <name type="scientific">Symbiodinium natans</name>
    <dbReference type="NCBI Taxonomy" id="878477"/>
    <lineage>
        <taxon>Eukaryota</taxon>
        <taxon>Sar</taxon>
        <taxon>Alveolata</taxon>
        <taxon>Dinophyceae</taxon>
        <taxon>Suessiales</taxon>
        <taxon>Symbiodiniaceae</taxon>
        <taxon>Symbiodinium</taxon>
    </lineage>
</organism>
<keyword evidence="3" id="KW-1185">Reference proteome</keyword>
<evidence type="ECO:0000313" key="3">
    <source>
        <dbReference type="Proteomes" id="UP000604046"/>
    </source>
</evidence>
<dbReference type="EMBL" id="CAJNDS010002844">
    <property type="protein sequence ID" value="CAE7616166.1"/>
    <property type="molecule type" value="Genomic_DNA"/>
</dbReference>
<accession>A0A812VGC8</accession>
<dbReference type="AlphaFoldDB" id="A0A812VGC8"/>